<keyword evidence="2" id="KW-1185">Reference proteome</keyword>
<dbReference type="RefSeq" id="WP_171622711.1">
    <property type="nucleotide sequence ID" value="NZ_JABFOQ010000010.1"/>
</dbReference>
<reference evidence="1 2" key="1">
    <citation type="submission" date="2020-05" db="EMBL/GenBank/DDBJ databases">
        <title>Tigecycline resistant gene in Empedobacter stercoris.</title>
        <authorList>
            <person name="Chen Y."/>
            <person name="Cheng Y."/>
            <person name="Zhou K."/>
        </authorList>
    </citation>
    <scope>NUCLEOTIDE SEQUENCE [LARGE SCALE GENOMIC DNA]</scope>
    <source>
        <strain evidence="1 2">ES202</strain>
    </source>
</reference>
<accession>A0ABX1WLH3</accession>
<evidence type="ECO:0000313" key="2">
    <source>
        <dbReference type="Proteomes" id="UP000580344"/>
    </source>
</evidence>
<comment type="caution">
    <text evidence="1">The sequence shown here is derived from an EMBL/GenBank/DDBJ whole genome shotgun (WGS) entry which is preliminary data.</text>
</comment>
<proteinExistence type="predicted"/>
<organism evidence="1 2">
    <name type="scientific">Empedobacter stercoris</name>
    <dbReference type="NCBI Taxonomy" id="1628248"/>
    <lineage>
        <taxon>Bacteria</taxon>
        <taxon>Pseudomonadati</taxon>
        <taxon>Bacteroidota</taxon>
        <taxon>Flavobacteriia</taxon>
        <taxon>Flavobacteriales</taxon>
        <taxon>Weeksellaceae</taxon>
        <taxon>Empedobacter</taxon>
    </lineage>
</organism>
<dbReference type="EMBL" id="JABFOQ010000010">
    <property type="protein sequence ID" value="NOJ75392.1"/>
    <property type="molecule type" value="Genomic_DNA"/>
</dbReference>
<evidence type="ECO:0000313" key="1">
    <source>
        <dbReference type="EMBL" id="NOJ75392.1"/>
    </source>
</evidence>
<gene>
    <name evidence="1" type="ORF">HMH06_06010</name>
</gene>
<sequence>MNDEVYFNFPISIIATYKDDPKGTIQNIYKFCLYERYLELTENSTSSELSNSDDLERFRISLGHYGFSTETNDHMFLKSKVTYETFIKYKCARAGVKYSIVDRYDYEFESIGFDEVCFLMFIGLKSILGNSSYKKTNKKLLFNRMLGNNKTVLEIENLPVFVKKYTSEYQFTKMIQELEINWNLKYYSRHMRGFYFSFTLDIRQLIITAERNKESNKKKIFHENKKKIIKETLSKINYG</sequence>
<name>A0ABX1WLH3_9FLAO</name>
<dbReference type="Proteomes" id="UP000580344">
    <property type="component" value="Unassembled WGS sequence"/>
</dbReference>
<protein>
    <submittedName>
        <fullName evidence="1">Uncharacterized protein</fullName>
    </submittedName>
</protein>